<keyword evidence="6 10" id="KW-0648">Protein biosynthesis</keyword>
<dbReference type="GO" id="GO:0004830">
    <property type="term" value="F:tryptophan-tRNA ligase activity"/>
    <property type="evidence" value="ECO:0007669"/>
    <property type="project" value="UniProtKB-UniRule"/>
</dbReference>
<dbReference type="InterPro" id="IPR002305">
    <property type="entry name" value="aa-tRNA-synth_Ic"/>
</dbReference>
<dbReference type="NCBIfam" id="NF008927">
    <property type="entry name" value="PRK12285.1-4"/>
    <property type="match status" value="1"/>
</dbReference>
<comment type="catalytic activity">
    <reaction evidence="8">
        <text>tRNA(Trp) + L-tryptophan + ATP = L-tryptophyl-tRNA(Trp) + AMP + diphosphate + H(+)</text>
        <dbReference type="Rhea" id="RHEA:24080"/>
        <dbReference type="Rhea" id="RHEA-COMP:9671"/>
        <dbReference type="Rhea" id="RHEA-COMP:9705"/>
        <dbReference type="ChEBI" id="CHEBI:15378"/>
        <dbReference type="ChEBI" id="CHEBI:30616"/>
        <dbReference type="ChEBI" id="CHEBI:33019"/>
        <dbReference type="ChEBI" id="CHEBI:57912"/>
        <dbReference type="ChEBI" id="CHEBI:78442"/>
        <dbReference type="ChEBI" id="CHEBI:78535"/>
        <dbReference type="ChEBI" id="CHEBI:456215"/>
        <dbReference type="EC" id="6.1.1.2"/>
    </reaction>
</comment>
<proteinExistence type="inferred from homology"/>
<dbReference type="GO" id="GO:0006436">
    <property type="term" value="P:tryptophanyl-tRNA aminoacylation"/>
    <property type="evidence" value="ECO:0007669"/>
    <property type="project" value="UniProtKB-UniRule"/>
</dbReference>
<dbReference type="Gene3D" id="3.40.50.620">
    <property type="entry name" value="HUPs"/>
    <property type="match status" value="1"/>
</dbReference>
<evidence type="ECO:0000256" key="7">
    <source>
        <dbReference type="ARBA" id="ARBA00023146"/>
    </source>
</evidence>
<dbReference type="PANTHER" id="PTHR10055">
    <property type="entry name" value="TRYPTOPHANYL-TRNA SYNTHETASE"/>
    <property type="match status" value="1"/>
</dbReference>
<evidence type="ECO:0000313" key="13">
    <source>
        <dbReference type="Proteomes" id="UP000564964"/>
    </source>
</evidence>
<dbReference type="InterPro" id="IPR014729">
    <property type="entry name" value="Rossmann-like_a/b/a_fold"/>
</dbReference>
<evidence type="ECO:0000256" key="6">
    <source>
        <dbReference type="ARBA" id="ARBA00022917"/>
    </source>
</evidence>
<dbReference type="FunFam" id="1.10.240.10:FF:000007">
    <property type="entry name" value="Tryptophan--tRNA ligase"/>
    <property type="match status" value="1"/>
</dbReference>
<dbReference type="Proteomes" id="UP000564964">
    <property type="component" value="Unassembled WGS sequence"/>
</dbReference>
<evidence type="ECO:0000256" key="2">
    <source>
        <dbReference type="ARBA" id="ARBA00013161"/>
    </source>
</evidence>
<dbReference type="EMBL" id="DUGH01000121">
    <property type="protein sequence ID" value="HIH16738.1"/>
    <property type="molecule type" value="Genomic_DNA"/>
</dbReference>
<dbReference type="Gene3D" id="1.10.240.10">
    <property type="entry name" value="Tyrosyl-Transfer RNA Synthetase"/>
    <property type="match status" value="1"/>
</dbReference>
<dbReference type="Proteomes" id="UP000678237">
    <property type="component" value="Unassembled WGS sequence"/>
</dbReference>
<dbReference type="EMBL" id="JAGVWE010000003">
    <property type="protein sequence ID" value="MBS3062901.1"/>
    <property type="molecule type" value="Genomic_DNA"/>
</dbReference>
<dbReference type="GO" id="GO:0005737">
    <property type="term" value="C:cytoplasm"/>
    <property type="evidence" value="ECO:0007669"/>
    <property type="project" value="UniProtKB-UniRule"/>
</dbReference>
<dbReference type="EC" id="6.1.1.2" evidence="2 9"/>
<evidence type="ECO:0000256" key="5">
    <source>
        <dbReference type="ARBA" id="ARBA00022840"/>
    </source>
</evidence>
<evidence type="ECO:0000256" key="3">
    <source>
        <dbReference type="ARBA" id="ARBA00022598"/>
    </source>
</evidence>
<sequence length="381" mass="43592">MVAGMTLTPWEVKGTIDYDKIVQEFGVEKIDSALLARLEKHAKKKGLVLHHLLRRHIFFAHRDLKFILDEYEKGNRFFLYTGRAPSGNTHLGHLVPWLFTKWLQDVFDVELWFQFPDEEKFLFKEELTLEETARYTEENMKDVIALGFDPKKTHFLVDTRHAGVMFPEAIKVAKRITFSTAKAAFGFSNEQNIGAIFYTAMQAVPAFLPSVLRKKPLPCLIPHAIDQDPHFRVSRDVIPRLGYPKPASIQCRFLPGLAGMEKDGKMSSTSGDQATIYTTDDAKAVKQKINKYAFSGGRETVEAHRRLGGNPDVDVSYQWLLFFEEDDAKLERIYRDYKSGKLLSGELKAILIEKLTAFLAKHQAARQRAQPEKFLWAPGKK</sequence>
<protein>
    <recommendedName>
        <fullName evidence="2 9">Tryptophan--tRNA ligase</fullName>
        <ecNumber evidence="2 9">6.1.1.2</ecNumber>
    </recommendedName>
</protein>
<dbReference type="AlphaFoldDB" id="A0A7J4JGA9"/>
<organism evidence="11 13">
    <name type="scientific">Candidatus Iainarchaeum sp</name>
    <dbReference type="NCBI Taxonomy" id="3101447"/>
    <lineage>
        <taxon>Archaea</taxon>
        <taxon>Candidatus Iainarchaeota</taxon>
        <taxon>Candidatus Iainarchaeia</taxon>
        <taxon>Candidatus Iainarchaeales</taxon>
        <taxon>Candidatus Iainarchaeaceae</taxon>
        <taxon>Candidatus Iainarchaeum</taxon>
    </lineage>
</organism>
<keyword evidence="7 10" id="KW-0030">Aminoacyl-tRNA synthetase</keyword>
<dbReference type="SUPFAM" id="SSF52374">
    <property type="entry name" value="Nucleotidylyl transferase"/>
    <property type="match status" value="1"/>
</dbReference>
<dbReference type="PANTHER" id="PTHR10055:SF1">
    <property type="entry name" value="TRYPTOPHAN--TRNA LIGASE, CYTOPLASMIC"/>
    <property type="match status" value="1"/>
</dbReference>
<accession>A0A7J4JGA9</accession>
<keyword evidence="3 10" id="KW-0436">Ligase</keyword>
<comment type="caution">
    <text evidence="11">The sequence shown here is derived from an EMBL/GenBank/DDBJ whole genome shotgun (WGS) entry which is preliminary data.</text>
</comment>
<gene>
    <name evidence="11" type="ORF">HA252_05005</name>
    <name evidence="12" type="ORF">J4203_03440</name>
</gene>
<reference evidence="12" key="3">
    <citation type="submission" date="2021-05" db="EMBL/GenBank/DDBJ databases">
        <title>Protein family content uncovers lineage relationships and bacterial pathway maintenance mechanisms in DPANN archaea.</title>
        <authorList>
            <person name="Castelle C.J."/>
            <person name="Meheust R."/>
            <person name="Jaffe A.L."/>
            <person name="Seitz K."/>
            <person name="Gong X."/>
            <person name="Baker B.J."/>
            <person name="Banfield J.F."/>
        </authorList>
    </citation>
    <scope>NUCLEOTIDE SEQUENCE</scope>
    <source>
        <strain evidence="12">RIFCSPLOWO2_01_FULL_58_19</strain>
    </source>
</reference>
<dbReference type="InterPro" id="IPR002306">
    <property type="entry name" value="Trp-tRNA-ligase"/>
</dbReference>
<dbReference type="PRINTS" id="PR01039">
    <property type="entry name" value="TRNASYNTHTRP"/>
</dbReference>
<dbReference type="NCBIfam" id="TIGR00233">
    <property type="entry name" value="trpS"/>
    <property type="match status" value="1"/>
</dbReference>
<keyword evidence="4 10" id="KW-0547">Nucleotide-binding</keyword>
<evidence type="ECO:0000313" key="12">
    <source>
        <dbReference type="EMBL" id="MBS3062901.1"/>
    </source>
</evidence>
<dbReference type="Pfam" id="PF00579">
    <property type="entry name" value="tRNA-synt_1b"/>
    <property type="match status" value="1"/>
</dbReference>
<evidence type="ECO:0000313" key="11">
    <source>
        <dbReference type="EMBL" id="HIH16738.1"/>
    </source>
</evidence>
<comment type="similarity">
    <text evidence="1 10">Belongs to the class-I aminoacyl-tRNA synthetase family.</text>
</comment>
<evidence type="ECO:0000256" key="9">
    <source>
        <dbReference type="NCBIfam" id="TIGR00233"/>
    </source>
</evidence>
<keyword evidence="5 10" id="KW-0067">ATP-binding</keyword>
<evidence type="ECO:0000256" key="10">
    <source>
        <dbReference type="RuleBase" id="RU363036"/>
    </source>
</evidence>
<evidence type="ECO:0000256" key="4">
    <source>
        <dbReference type="ARBA" id="ARBA00022741"/>
    </source>
</evidence>
<dbReference type="CDD" id="cd00806">
    <property type="entry name" value="TrpRS_core"/>
    <property type="match status" value="1"/>
</dbReference>
<name>A0A7J4JGA9_9ARCH</name>
<evidence type="ECO:0000256" key="1">
    <source>
        <dbReference type="ARBA" id="ARBA00005594"/>
    </source>
</evidence>
<reference evidence="13" key="1">
    <citation type="journal article" date="2020" name="bioRxiv">
        <title>A rank-normalized archaeal taxonomy based on genome phylogeny resolves widespread incomplete and uneven classifications.</title>
        <authorList>
            <person name="Rinke C."/>
            <person name="Chuvochina M."/>
            <person name="Mussig A.J."/>
            <person name="Chaumeil P.-A."/>
            <person name="Waite D.W."/>
            <person name="Whitman W.B."/>
            <person name="Parks D.H."/>
            <person name="Hugenholtz P."/>
        </authorList>
    </citation>
    <scope>NUCLEOTIDE SEQUENCE [LARGE SCALE GENOMIC DNA]</scope>
</reference>
<evidence type="ECO:0000256" key="8">
    <source>
        <dbReference type="ARBA" id="ARBA00049929"/>
    </source>
</evidence>
<reference evidence="12" key="2">
    <citation type="submission" date="2021-03" db="EMBL/GenBank/DDBJ databases">
        <authorList>
            <person name="Jaffe A."/>
        </authorList>
    </citation>
    <scope>NUCLEOTIDE SEQUENCE</scope>
    <source>
        <strain evidence="12">RIFCSPLOWO2_01_FULL_58_19</strain>
    </source>
</reference>
<dbReference type="GO" id="GO:0005524">
    <property type="term" value="F:ATP binding"/>
    <property type="evidence" value="ECO:0007669"/>
    <property type="project" value="UniProtKB-KW"/>
</dbReference>